<dbReference type="RefSeq" id="XP_024721488.1">
    <property type="nucleotide sequence ID" value="XM_024865637.1"/>
</dbReference>
<evidence type="ECO:0000313" key="3">
    <source>
        <dbReference type="Proteomes" id="UP000241818"/>
    </source>
</evidence>
<feature type="region of interest" description="Disordered" evidence="1">
    <location>
        <begin position="244"/>
        <end position="270"/>
    </location>
</feature>
<sequence>MMDDNEVSYEMFVEALEVWNVRWRQIFEERNSDAGSLWILENATKKGGYKGKQGREDQQGGMEGLEAGFDRVYSQGSSIMNGPSSSAASPLMSDNGSGQQQDRSPGSEGRQPGAFLTRDMSFLSLPPPALPDDEHPFDTADTANSVAKDEMGLLELPPPMYESTTYDDSSRESESSVPSYLLDGEDSSDLTRSVVLQRTSSMTFLPADWSDSMMPEHRYYDVDTRDDQTPSPSASLLLEASHILEEDSQDSGRERRWLRSPSPALTPYPSLESSAASLEYGLSQTVDSGDLMPTIYPGMEDYPPVEEDGSGPDTEDWSNRSRSLFNSTPPHHHRVVGIPVNL</sequence>
<feature type="region of interest" description="Disordered" evidence="1">
    <location>
        <begin position="121"/>
        <end position="140"/>
    </location>
</feature>
<dbReference type="InParanoid" id="A0A2T3B3K9"/>
<name>A0A2T3B3K9_AMORE</name>
<feature type="compositionally biased region" description="Basic and acidic residues" evidence="1">
    <location>
        <begin position="244"/>
        <end position="257"/>
    </location>
</feature>
<accession>A0A2T3B3K9</accession>
<dbReference type="GeneID" id="36573718"/>
<feature type="compositionally biased region" description="Polar residues" evidence="1">
    <location>
        <begin position="74"/>
        <end position="104"/>
    </location>
</feature>
<dbReference type="OrthoDB" id="10682799at2759"/>
<dbReference type="Proteomes" id="UP000241818">
    <property type="component" value="Unassembled WGS sequence"/>
</dbReference>
<evidence type="ECO:0000256" key="1">
    <source>
        <dbReference type="SAM" id="MobiDB-lite"/>
    </source>
</evidence>
<feature type="compositionally biased region" description="Acidic residues" evidence="1">
    <location>
        <begin position="303"/>
        <end position="316"/>
    </location>
</feature>
<organism evidence="2 3">
    <name type="scientific">Amorphotheca resinae ATCC 22711</name>
    <dbReference type="NCBI Taxonomy" id="857342"/>
    <lineage>
        <taxon>Eukaryota</taxon>
        <taxon>Fungi</taxon>
        <taxon>Dikarya</taxon>
        <taxon>Ascomycota</taxon>
        <taxon>Pezizomycotina</taxon>
        <taxon>Leotiomycetes</taxon>
        <taxon>Helotiales</taxon>
        <taxon>Amorphothecaceae</taxon>
        <taxon>Amorphotheca</taxon>
    </lineage>
</organism>
<protein>
    <submittedName>
        <fullName evidence="2">Uncharacterized protein</fullName>
    </submittedName>
</protein>
<feature type="region of interest" description="Disordered" evidence="1">
    <location>
        <begin position="74"/>
        <end position="114"/>
    </location>
</feature>
<reference evidence="2 3" key="1">
    <citation type="journal article" date="2018" name="New Phytol.">
        <title>Comparative genomics and transcriptomics depict ericoid mycorrhizal fungi as versatile saprotrophs and plant mutualists.</title>
        <authorList>
            <person name="Martino E."/>
            <person name="Morin E."/>
            <person name="Grelet G.A."/>
            <person name="Kuo A."/>
            <person name="Kohler A."/>
            <person name="Daghino S."/>
            <person name="Barry K.W."/>
            <person name="Cichocki N."/>
            <person name="Clum A."/>
            <person name="Dockter R.B."/>
            <person name="Hainaut M."/>
            <person name="Kuo R.C."/>
            <person name="LaButti K."/>
            <person name="Lindahl B.D."/>
            <person name="Lindquist E.A."/>
            <person name="Lipzen A."/>
            <person name="Khouja H.R."/>
            <person name="Magnuson J."/>
            <person name="Murat C."/>
            <person name="Ohm R.A."/>
            <person name="Singer S.W."/>
            <person name="Spatafora J.W."/>
            <person name="Wang M."/>
            <person name="Veneault-Fourrey C."/>
            <person name="Henrissat B."/>
            <person name="Grigoriev I.V."/>
            <person name="Martin F.M."/>
            <person name="Perotto S."/>
        </authorList>
    </citation>
    <scope>NUCLEOTIDE SEQUENCE [LARGE SCALE GENOMIC DNA]</scope>
    <source>
        <strain evidence="2 3">ATCC 22711</strain>
    </source>
</reference>
<feature type="compositionally biased region" description="Polar residues" evidence="1">
    <location>
        <begin position="320"/>
        <end position="329"/>
    </location>
</feature>
<dbReference type="EMBL" id="KZ679010">
    <property type="protein sequence ID" value="PSS20218.1"/>
    <property type="molecule type" value="Genomic_DNA"/>
</dbReference>
<evidence type="ECO:0000313" key="2">
    <source>
        <dbReference type="EMBL" id="PSS20218.1"/>
    </source>
</evidence>
<gene>
    <name evidence="2" type="ORF">M430DRAFT_275112</name>
</gene>
<keyword evidence="3" id="KW-1185">Reference proteome</keyword>
<feature type="region of interest" description="Disordered" evidence="1">
    <location>
        <begin position="156"/>
        <end position="185"/>
    </location>
</feature>
<feature type="region of interest" description="Disordered" evidence="1">
    <location>
        <begin position="286"/>
        <end position="331"/>
    </location>
</feature>
<proteinExistence type="predicted"/>
<dbReference type="AlphaFoldDB" id="A0A2T3B3K9"/>